<feature type="region of interest" description="Disordered" evidence="1">
    <location>
        <begin position="1619"/>
        <end position="1644"/>
    </location>
</feature>
<organism evidence="2 3">
    <name type="scientific">Symbiodinium pilosum</name>
    <name type="common">Dinoflagellate</name>
    <dbReference type="NCBI Taxonomy" id="2952"/>
    <lineage>
        <taxon>Eukaryota</taxon>
        <taxon>Sar</taxon>
        <taxon>Alveolata</taxon>
        <taxon>Dinophyceae</taxon>
        <taxon>Suessiales</taxon>
        <taxon>Symbiodiniaceae</taxon>
        <taxon>Symbiodinium</taxon>
    </lineage>
</organism>
<evidence type="ECO:0000313" key="3">
    <source>
        <dbReference type="Proteomes" id="UP000649617"/>
    </source>
</evidence>
<feature type="compositionally biased region" description="Basic residues" evidence="1">
    <location>
        <begin position="261"/>
        <end position="283"/>
    </location>
</feature>
<reference evidence="2" key="1">
    <citation type="submission" date="2021-02" db="EMBL/GenBank/DDBJ databases">
        <authorList>
            <person name="Dougan E. K."/>
            <person name="Rhodes N."/>
            <person name="Thang M."/>
            <person name="Chan C."/>
        </authorList>
    </citation>
    <scope>NUCLEOTIDE SEQUENCE</scope>
</reference>
<feature type="compositionally biased region" description="Basic and acidic residues" evidence="1">
    <location>
        <begin position="292"/>
        <end position="306"/>
    </location>
</feature>
<comment type="caution">
    <text evidence="2">The sequence shown here is derived from an EMBL/GenBank/DDBJ whole genome shotgun (WGS) entry which is preliminary data.</text>
</comment>
<feature type="compositionally biased region" description="Acidic residues" evidence="1">
    <location>
        <begin position="827"/>
        <end position="838"/>
    </location>
</feature>
<evidence type="ECO:0000313" key="2">
    <source>
        <dbReference type="EMBL" id="CAE7378602.1"/>
    </source>
</evidence>
<dbReference type="Proteomes" id="UP000649617">
    <property type="component" value="Unassembled WGS sequence"/>
</dbReference>
<sequence>AIPTKPKLRPPEPGNRWPKFALSPYVDDVGSPFYTKGEDETKFLKPASIAATRSPLNSEWCVRPGVALSEASGVAEAGGQLFKDYFSSAALLSENYDALGFKVVAEALESANGKQYLRSCARLNRKNQAEHTQESLETDIKAWFGFLSEDTEVKARATRKIAMLAGRLYLFSMDFLEQLAFVQDTEAFGKAMRTLDLEDTPTALQAWLKDPTAEKKILKMLMASYQTQVMPKRKKTAKRPLTADDSKPSPKKSCSSDSSKATKKKKKSKQAKKVKKSSKKKKSSSSAASSSSERRVRERPPKKGKLEPLAAESDDDDDLTAEQAVALQEWQLSEVQSLQQDWQEFGKAKAPNVPKLSKLLAAVPAPVLKSFDLVVKLPFKKLPSNWPKIAERLEYIITTAVSFWEAQQAAAAEAQAKSVTQQMFAAGLCKRAHFCVLAAMPSRCRGASQPCRFNVKQPGQPALVSGRPRCTFCDLERLEHDLATRKSRITTALAAFLQHDEDVFDAALCALGEVTPTTPTLEAQTRQHLLLQQDWTAALAKRQRLRAPADPNEAKQYEDRQAADRRRVRRKFFPEQDRQILHSGHFWRNPLTADLAARVSDQAPNDTGLPAAHVSPVASNVEAWCKEGSWSMCLTCSSLHPRPLKEPDASRLPRPCTRSCRNCEGASRHWIPCVADVPLPLRGLSDCVVQALRPLDVDCGPYQRNDYGYRIHTALIRFRWSLTSVDQKISALPTRQLRKQARKARHFLLQHTVSEYATFAQKHDDFLQRAATDPDLDPKLPLHFLEEPGLECAVWPDLYFHADLCETVERATDIRRLARAGPQPDPILDEGSELEEAEEPARHSVRRSFLRKVLGPILDYSMDYELLQFVFDLSMWSDIGSKRHALQHMPLRLALKQQPWTPAYWAQRHAALLDLQRQCGPPVLFKTWAPYEWSAPYHRWILDALQKGHRSRQHLAGPETLHLTHIMTEMFREWVHGGAVRHGPSSKRWSTSTLRTSPATSTSILNFAARVEFQDGKRKLPSQAYHGRETPHLHGLTFADSLQGLPLDTRLRADAPAEGHPLRGYVLDGQTGRTGSGWPVHAGPTTMTPDGHFQLHHTELDSDMGIRAYDSEELDVMKFHQDNVVPNEHLSGRGLLLRYVATYLSKFSNSFLAEYLDDTSSSGYSIAFRILATYHPGEPEMWLALAAQRAILHWLRRHHLASKNDLSLEMFARQYKTTGEKIIAAETVRVSNDKFFGQWLAMNVPFRDLHSFLQPHLVAKVPDRYLHHACALQHAPRLWTSDDSIRDLLQLEAYGDSYIQNACSMLQAQRALIKQYLDGSLDKSAELDAAAPASGHAAPDVILDLAQMALQEAVNARIDRALAARHAPASEVDRLAREAADANSVLVCTGPPGSGKTLVADLCIQRSVASHATVLYALPTGQLAARVRQRHPGIHVDTCHGAFLLHRPRQEAVGLLVPYDFVLVDEALQLSAEHFDRLLEMWNAADRRPCLLLLGDPWQLPNIDGDSPDQHPKWRLCQHLHLNTVHRCKDSVLAGKLKTLRVGQLSGHAGASFVTHQLCRGHKAWSGHHEPTSEDIAATLRSTNNCTTFLTCTKRGAGLINQHAVQVLFKNRNKRALGHVPGDYEDNPDNYHDGGKLREDRPPEPSHVVLYAGLRVVLTKNLDKEHHFVNGMPAVVEHVDSAAKSVVVRTDTGLRLPIYPFTDDDVPVGRVVYYPLRLGYAGTVYKYQGAELPHVTVWLDRPRCPAAGYVALSRVHYDRDYLIGGVVTCEDFTPARPAG</sequence>
<dbReference type="EMBL" id="CAJNIZ010015881">
    <property type="protein sequence ID" value="CAE7378602.1"/>
    <property type="molecule type" value="Genomic_DNA"/>
</dbReference>
<proteinExistence type="predicted"/>
<protein>
    <submittedName>
        <fullName evidence="2">Pif1 protein</fullName>
    </submittedName>
</protein>
<dbReference type="Pfam" id="PF13604">
    <property type="entry name" value="AAA_30"/>
    <property type="match status" value="1"/>
</dbReference>
<evidence type="ECO:0000256" key="1">
    <source>
        <dbReference type="SAM" id="MobiDB-lite"/>
    </source>
</evidence>
<feature type="non-terminal residue" evidence="2">
    <location>
        <position position="1779"/>
    </location>
</feature>
<gene>
    <name evidence="2" type="primary">pif1</name>
    <name evidence="2" type="ORF">SPIL2461_LOCUS9209</name>
</gene>
<dbReference type="Gene3D" id="2.30.30.940">
    <property type="match status" value="1"/>
</dbReference>
<dbReference type="InterPro" id="IPR027417">
    <property type="entry name" value="P-loop_NTPase"/>
</dbReference>
<feature type="compositionally biased region" description="Basic and acidic residues" evidence="1">
    <location>
        <begin position="1629"/>
        <end position="1644"/>
    </location>
</feature>
<dbReference type="Gene3D" id="3.40.50.300">
    <property type="entry name" value="P-loop containing nucleotide triphosphate hydrolases"/>
    <property type="match status" value="2"/>
</dbReference>
<feature type="region of interest" description="Disordered" evidence="1">
    <location>
        <begin position="820"/>
        <end position="839"/>
    </location>
</feature>
<feature type="region of interest" description="Disordered" evidence="1">
    <location>
        <begin position="228"/>
        <end position="318"/>
    </location>
</feature>
<dbReference type="SUPFAM" id="SSF52540">
    <property type="entry name" value="P-loop containing nucleoside triphosphate hydrolases"/>
    <property type="match status" value="2"/>
</dbReference>
<name>A0A812Q6Z3_SYMPI</name>
<accession>A0A812Q6Z3</accession>
<keyword evidence="3" id="KW-1185">Reference proteome</keyword>
<dbReference type="OrthoDB" id="409556at2759"/>